<accession>A0ABR3IPY1</accession>
<comment type="caution">
    <text evidence="1">The sequence shown here is derived from an EMBL/GenBank/DDBJ whole genome shotgun (WGS) entry which is preliminary data.</text>
</comment>
<evidence type="ECO:0008006" key="3">
    <source>
        <dbReference type="Google" id="ProtNLM"/>
    </source>
</evidence>
<evidence type="ECO:0000313" key="1">
    <source>
        <dbReference type="EMBL" id="KAL0945341.1"/>
    </source>
</evidence>
<name>A0ABR3IPY1_9AGAR</name>
<reference evidence="2" key="1">
    <citation type="submission" date="2024-06" db="EMBL/GenBank/DDBJ databases">
        <title>Multi-omics analyses provide insights into the biosynthesis of the anticancer antibiotic pleurotin in Hohenbuehelia grisea.</title>
        <authorList>
            <person name="Weaver J.A."/>
            <person name="Alberti F."/>
        </authorList>
    </citation>
    <scope>NUCLEOTIDE SEQUENCE [LARGE SCALE GENOMIC DNA]</scope>
    <source>
        <strain evidence="2">T-177</strain>
    </source>
</reference>
<protein>
    <recommendedName>
        <fullName evidence="3">Secreted protein</fullName>
    </recommendedName>
</protein>
<proteinExistence type="predicted"/>
<dbReference type="EMBL" id="JASNQZ010000018">
    <property type="protein sequence ID" value="KAL0945341.1"/>
    <property type="molecule type" value="Genomic_DNA"/>
</dbReference>
<gene>
    <name evidence="1" type="ORF">HGRIS_000839</name>
</gene>
<organism evidence="1 2">
    <name type="scientific">Hohenbuehelia grisea</name>
    <dbReference type="NCBI Taxonomy" id="104357"/>
    <lineage>
        <taxon>Eukaryota</taxon>
        <taxon>Fungi</taxon>
        <taxon>Dikarya</taxon>
        <taxon>Basidiomycota</taxon>
        <taxon>Agaricomycotina</taxon>
        <taxon>Agaricomycetes</taxon>
        <taxon>Agaricomycetidae</taxon>
        <taxon>Agaricales</taxon>
        <taxon>Pleurotineae</taxon>
        <taxon>Pleurotaceae</taxon>
        <taxon>Hohenbuehelia</taxon>
    </lineage>
</organism>
<sequence length="103" mass="12115">MAFGFEIIVLCCLHHISRIARSWQTVFAPNFFLPPSQKPTISMVPTTCLSTRLRPYTHLNPKRQNGKLFWDSLHQDCAQDVYFLWEYKFTPPFTPHHLPVQRA</sequence>
<keyword evidence="2" id="KW-1185">Reference proteome</keyword>
<dbReference type="Proteomes" id="UP001556367">
    <property type="component" value="Unassembled WGS sequence"/>
</dbReference>
<evidence type="ECO:0000313" key="2">
    <source>
        <dbReference type="Proteomes" id="UP001556367"/>
    </source>
</evidence>